<dbReference type="PANTHER" id="PTHR23316">
    <property type="entry name" value="IMPORTIN ALPHA"/>
    <property type="match status" value="1"/>
</dbReference>
<dbReference type="GO" id="GO:0015031">
    <property type="term" value="P:protein transport"/>
    <property type="evidence" value="ECO:0007669"/>
    <property type="project" value="UniProtKB-KW"/>
</dbReference>
<comment type="similarity">
    <text evidence="1">Belongs to the importin alpha family.</text>
</comment>
<dbReference type="Gene3D" id="1.25.10.10">
    <property type="entry name" value="Leucine-rich Repeat Variant"/>
    <property type="match status" value="1"/>
</dbReference>
<dbReference type="SMART" id="SM00185">
    <property type="entry name" value="ARM"/>
    <property type="match status" value="5"/>
</dbReference>
<name>A0ABC8LK43_ERUVS</name>
<keyword evidence="3" id="KW-0677">Repeat</keyword>
<reference evidence="5 6" key="1">
    <citation type="submission" date="2022-03" db="EMBL/GenBank/DDBJ databases">
        <authorList>
            <person name="Macdonald S."/>
            <person name="Ahmed S."/>
            <person name="Newling K."/>
        </authorList>
    </citation>
    <scope>NUCLEOTIDE SEQUENCE [LARGE SCALE GENOMIC DNA]</scope>
</reference>
<evidence type="ECO:0000256" key="2">
    <source>
        <dbReference type="ARBA" id="ARBA00022448"/>
    </source>
</evidence>
<dbReference type="InterPro" id="IPR000225">
    <property type="entry name" value="Armadillo"/>
</dbReference>
<comment type="caution">
    <text evidence="5">The sequence shown here is derived from an EMBL/GenBank/DDBJ whole genome shotgun (WGS) entry which is preliminary data.</text>
</comment>
<accession>A0ABC8LK43</accession>
<keyword evidence="2" id="KW-0813">Transport</keyword>
<keyword evidence="4" id="KW-0653">Protein transport</keyword>
<proteinExistence type="inferred from homology"/>
<sequence>MVRLEHFLQRIMTDDDNTYSQLDATISLRKLVTKHPLLEDITRPDIVSRFNQFLAYDDFPQLKHEAARMLATMTTENVQVLVGCGTVPLLVKLINADAEEDRLLAVRALRNIAAKSIECSDHVLSCGALMPLLSLCEVPNQTTTMLRDATRTLTILCCLRPCPPLAQIQPALPVLERFLQSENYDLLFLSSSLLATFFAEGENDETRQALIDLEVIPLLMELFKHESAKIHREVIRTILAVLSCGNRDHSQLVIDQIPIPSIASYLTKAEDTQAKTVASYIVYNVAWWDQYQLEQVIASGVVQNMIPLLQDHDPRLVIFCVGTIYRVTIGRNREHISLLVSQGCIEALCDTLTSLDQRIIQFSLSALEDILGVGRDEENQGNLERGGGSRYARRILNAGGLEKINALKANQDKHVKEKAMYIMANYFNEDKKWW</sequence>
<dbReference type="Pfam" id="PF16186">
    <property type="entry name" value="Arm_3"/>
    <property type="match status" value="1"/>
</dbReference>
<dbReference type="InterPro" id="IPR016024">
    <property type="entry name" value="ARM-type_fold"/>
</dbReference>
<dbReference type="Proteomes" id="UP001642260">
    <property type="component" value="Unassembled WGS sequence"/>
</dbReference>
<protein>
    <submittedName>
        <fullName evidence="5">Uncharacterized protein</fullName>
    </submittedName>
</protein>
<gene>
    <name evidence="5" type="ORF">ERUC_LOCUS36526</name>
</gene>
<dbReference type="SUPFAM" id="SSF48371">
    <property type="entry name" value="ARM repeat"/>
    <property type="match status" value="1"/>
</dbReference>
<organism evidence="5 6">
    <name type="scientific">Eruca vesicaria subsp. sativa</name>
    <name type="common">Garden rocket</name>
    <name type="synonym">Eruca sativa</name>
    <dbReference type="NCBI Taxonomy" id="29727"/>
    <lineage>
        <taxon>Eukaryota</taxon>
        <taxon>Viridiplantae</taxon>
        <taxon>Streptophyta</taxon>
        <taxon>Embryophyta</taxon>
        <taxon>Tracheophyta</taxon>
        <taxon>Spermatophyta</taxon>
        <taxon>Magnoliopsida</taxon>
        <taxon>eudicotyledons</taxon>
        <taxon>Gunneridae</taxon>
        <taxon>Pentapetalae</taxon>
        <taxon>rosids</taxon>
        <taxon>malvids</taxon>
        <taxon>Brassicales</taxon>
        <taxon>Brassicaceae</taxon>
        <taxon>Brassiceae</taxon>
        <taxon>Eruca</taxon>
    </lineage>
</organism>
<evidence type="ECO:0000256" key="1">
    <source>
        <dbReference type="ARBA" id="ARBA00010394"/>
    </source>
</evidence>
<dbReference type="EMBL" id="CAKOAT010597376">
    <property type="protein sequence ID" value="CAH8384043.1"/>
    <property type="molecule type" value="Genomic_DNA"/>
</dbReference>
<dbReference type="AlphaFoldDB" id="A0ABC8LK43"/>
<dbReference type="InterPro" id="IPR032413">
    <property type="entry name" value="Arm_3"/>
</dbReference>
<evidence type="ECO:0000256" key="4">
    <source>
        <dbReference type="ARBA" id="ARBA00022927"/>
    </source>
</evidence>
<evidence type="ECO:0000256" key="3">
    <source>
        <dbReference type="ARBA" id="ARBA00022737"/>
    </source>
</evidence>
<evidence type="ECO:0000313" key="5">
    <source>
        <dbReference type="EMBL" id="CAH8384043.1"/>
    </source>
</evidence>
<dbReference type="InterPro" id="IPR011989">
    <property type="entry name" value="ARM-like"/>
</dbReference>
<evidence type="ECO:0000313" key="6">
    <source>
        <dbReference type="Proteomes" id="UP001642260"/>
    </source>
</evidence>
<dbReference type="Pfam" id="PF00514">
    <property type="entry name" value="Arm"/>
    <property type="match status" value="1"/>
</dbReference>
<keyword evidence="6" id="KW-1185">Reference proteome</keyword>